<evidence type="ECO:0000313" key="3">
    <source>
        <dbReference type="Proteomes" id="UP000006591"/>
    </source>
</evidence>
<name>A0A0E0G3Q7_ORYNI</name>
<reference evidence="2" key="2">
    <citation type="submission" date="2018-04" db="EMBL/GenBank/DDBJ databases">
        <title>OnivRS2 (Oryza nivara Reference Sequence Version 2).</title>
        <authorList>
            <person name="Zhang J."/>
            <person name="Kudrna D."/>
            <person name="Lee S."/>
            <person name="Talag J."/>
            <person name="Rajasekar S."/>
            <person name="Welchert J."/>
            <person name="Hsing Y.-I."/>
            <person name="Wing R.A."/>
        </authorList>
    </citation>
    <scope>NUCLEOTIDE SEQUENCE [LARGE SCALE GENOMIC DNA]</scope>
    <source>
        <strain evidence="2">SL10</strain>
    </source>
</reference>
<feature type="region of interest" description="Disordered" evidence="1">
    <location>
        <begin position="1"/>
        <end position="62"/>
    </location>
</feature>
<evidence type="ECO:0000313" key="2">
    <source>
        <dbReference type="EnsemblPlants" id="ONIVA02G10130.1"/>
    </source>
</evidence>
<sequence>MAPEEVAACGCEVGGGGTVSWTNPRRRWLGSNDGRRPAPHDDHGSCGGWRPKRRQRRSERVVVEAGVGHRGDTPYVGVGARSGWGRKRVWMEREKERGEREHLAWGRRLASQFVLAKFGHRGSQFGSQMAWPSLENGITPLLEMLQLAR</sequence>
<reference evidence="2" key="1">
    <citation type="submission" date="2015-04" db="UniProtKB">
        <authorList>
            <consortium name="EnsemblPlants"/>
        </authorList>
    </citation>
    <scope>IDENTIFICATION</scope>
    <source>
        <strain evidence="2">SL10</strain>
    </source>
</reference>
<dbReference type="Gramene" id="ONIVA02G10130.1">
    <property type="protein sequence ID" value="ONIVA02G10130.1"/>
    <property type="gene ID" value="ONIVA02G10130"/>
</dbReference>
<dbReference type="EnsemblPlants" id="ONIVA02G10130.1">
    <property type="protein sequence ID" value="ONIVA02G10130.1"/>
    <property type="gene ID" value="ONIVA02G10130"/>
</dbReference>
<proteinExistence type="predicted"/>
<feature type="compositionally biased region" description="Basic and acidic residues" evidence="1">
    <location>
        <begin position="33"/>
        <end position="44"/>
    </location>
</feature>
<dbReference type="HOGENOM" id="CLU_1752650_0_0_1"/>
<accession>A0A0E0G3Q7</accession>
<organism evidence="2">
    <name type="scientific">Oryza nivara</name>
    <name type="common">Indian wild rice</name>
    <name type="synonym">Oryza sativa f. spontanea</name>
    <dbReference type="NCBI Taxonomy" id="4536"/>
    <lineage>
        <taxon>Eukaryota</taxon>
        <taxon>Viridiplantae</taxon>
        <taxon>Streptophyta</taxon>
        <taxon>Embryophyta</taxon>
        <taxon>Tracheophyta</taxon>
        <taxon>Spermatophyta</taxon>
        <taxon>Magnoliopsida</taxon>
        <taxon>Liliopsida</taxon>
        <taxon>Poales</taxon>
        <taxon>Poaceae</taxon>
        <taxon>BOP clade</taxon>
        <taxon>Oryzoideae</taxon>
        <taxon>Oryzeae</taxon>
        <taxon>Oryzinae</taxon>
        <taxon>Oryza</taxon>
    </lineage>
</organism>
<dbReference type="Proteomes" id="UP000006591">
    <property type="component" value="Chromosome 2"/>
</dbReference>
<keyword evidence="3" id="KW-1185">Reference proteome</keyword>
<dbReference type="AlphaFoldDB" id="A0A0E0G3Q7"/>
<protein>
    <submittedName>
        <fullName evidence="2">Uncharacterized protein</fullName>
    </submittedName>
</protein>
<evidence type="ECO:0000256" key="1">
    <source>
        <dbReference type="SAM" id="MobiDB-lite"/>
    </source>
</evidence>
<feature type="compositionally biased region" description="Low complexity" evidence="1">
    <location>
        <begin position="1"/>
        <end position="11"/>
    </location>
</feature>